<evidence type="ECO:0000259" key="5">
    <source>
        <dbReference type="PROSITE" id="PS50968"/>
    </source>
</evidence>
<name>A0A7X1FX82_9SPHN</name>
<evidence type="ECO:0000256" key="4">
    <source>
        <dbReference type="PIRSR" id="PIRSR617453-50"/>
    </source>
</evidence>
<dbReference type="GO" id="GO:0019464">
    <property type="term" value="P:glycine decarboxylation via glycine cleavage system"/>
    <property type="evidence" value="ECO:0007669"/>
    <property type="project" value="UniProtKB-UniRule"/>
</dbReference>
<feature type="modified residue" description="N6-lipoyllysine" evidence="3 4">
    <location>
        <position position="59"/>
    </location>
</feature>
<comment type="subunit">
    <text evidence="3">The glycine cleavage system is composed of four proteins: P, T, L and H.</text>
</comment>
<dbReference type="InterPro" id="IPR017453">
    <property type="entry name" value="GCV_H_sub"/>
</dbReference>
<keyword evidence="2 3" id="KW-0450">Lipoyl</keyword>
<dbReference type="InterPro" id="IPR011053">
    <property type="entry name" value="Single_hybrid_motif"/>
</dbReference>
<dbReference type="Pfam" id="PF01597">
    <property type="entry name" value="GCV_H"/>
    <property type="match status" value="1"/>
</dbReference>
<dbReference type="Gene3D" id="2.40.50.100">
    <property type="match status" value="1"/>
</dbReference>
<dbReference type="SUPFAM" id="SSF51230">
    <property type="entry name" value="Single hybrid motif"/>
    <property type="match status" value="1"/>
</dbReference>
<sequence>MTTYYTKDHEWIAVAGETGTVGITDYAQSQLGDITYVDLPAAGTTIGKGDAPCVVDSVKAASDVYAPVSGTVTESNAALADAPELVNSAPETDGWLFRLTLSDPAELAGLMDKAAYDAFVAGL</sequence>
<dbReference type="GO" id="GO:0009249">
    <property type="term" value="P:protein lipoylation"/>
    <property type="evidence" value="ECO:0007669"/>
    <property type="project" value="TreeGrafter"/>
</dbReference>
<dbReference type="GO" id="GO:0005960">
    <property type="term" value="C:glycine cleavage complex"/>
    <property type="evidence" value="ECO:0007669"/>
    <property type="project" value="InterPro"/>
</dbReference>
<protein>
    <recommendedName>
        <fullName evidence="3">Glycine cleavage system H protein</fullName>
    </recommendedName>
</protein>
<reference evidence="6 7" key="1">
    <citation type="submission" date="2020-08" db="EMBL/GenBank/DDBJ databases">
        <title>The genome sequence of type strain Novosphingobium piscinae KCTC 42194.</title>
        <authorList>
            <person name="Liu Y."/>
        </authorList>
    </citation>
    <scope>NUCLEOTIDE SEQUENCE [LARGE SCALE GENOMIC DNA]</scope>
    <source>
        <strain evidence="6 7">KCTC 42194</strain>
    </source>
</reference>
<dbReference type="InterPro" id="IPR033753">
    <property type="entry name" value="GCV_H/Fam206"/>
</dbReference>
<dbReference type="PANTHER" id="PTHR11715">
    <property type="entry name" value="GLYCINE CLEAVAGE SYSTEM H PROTEIN"/>
    <property type="match status" value="1"/>
</dbReference>
<feature type="domain" description="Lipoyl-binding" evidence="5">
    <location>
        <begin position="18"/>
        <end position="100"/>
    </location>
</feature>
<dbReference type="PANTHER" id="PTHR11715:SF3">
    <property type="entry name" value="GLYCINE CLEAVAGE SYSTEM H PROTEIN-RELATED"/>
    <property type="match status" value="1"/>
</dbReference>
<proteinExistence type="inferred from homology"/>
<dbReference type="NCBIfam" id="TIGR00527">
    <property type="entry name" value="gcvH"/>
    <property type="match status" value="1"/>
</dbReference>
<accession>A0A7X1FX82</accession>
<evidence type="ECO:0000313" key="6">
    <source>
        <dbReference type="EMBL" id="MBC2668675.1"/>
    </source>
</evidence>
<dbReference type="AlphaFoldDB" id="A0A7X1FX82"/>
<dbReference type="CDD" id="cd06848">
    <property type="entry name" value="GCS_H"/>
    <property type="match status" value="1"/>
</dbReference>
<gene>
    <name evidence="3 6" type="primary">gcvH</name>
    <name evidence="6" type="ORF">H7F53_05940</name>
</gene>
<comment type="cofactor">
    <cofactor evidence="3">
        <name>(R)-lipoate</name>
        <dbReference type="ChEBI" id="CHEBI:83088"/>
    </cofactor>
    <text evidence="3">Binds 1 lipoyl cofactor covalently.</text>
</comment>
<organism evidence="6 7">
    <name type="scientific">Novosphingobium piscinae</name>
    <dbReference type="NCBI Taxonomy" id="1507448"/>
    <lineage>
        <taxon>Bacteria</taxon>
        <taxon>Pseudomonadati</taxon>
        <taxon>Pseudomonadota</taxon>
        <taxon>Alphaproteobacteria</taxon>
        <taxon>Sphingomonadales</taxon>
        <taxon>Sphingomonadaceae</taxon>
        <taxon>Novosphingobium</taxon>
    </lineage>
</organism>
<dbReference type="InterPro" id="IPR000089">
    <property type="entry name" value="Biotin_lipoyl"/>
</dbReference>
<evidence type="ECO:0000313" key="7">
    <source>
        <dbReference type="Proteomes" id="UP000551327"/>
    </source>
</evidence>
<dbReference type="Proteomes" id="UP000551327">
    <property type="component" value="Unassembled WGS sequence"/>
</dbReference>
<dbReference type="EMBL" id="JACLAX010000004">
    <property type="protein sequence ID" value="MBC2668675.1"/>
    <property type="molecule type" value="Genomic_DNA"/>
</dbReference>
<dbReference type="PROSITE" id="PS50968">
    <property type="entry name" value="BIOTINYL_LIPOYL"/>
    <property type="match status" value="1"/>
</dbReference>
<comment type="caution">
    <text evidence="6">The sequence shown here is derived from an EMBL/GenBank/DDBJ whole genome shotgun (WGS) entry which is preliminary data.</text>
</comment>
<evidence type="ECO:0000256" key="3">
    <source>
        <dbReference type="HAMAP-Rule" id="MF_00272"/>
    </source>
</evidence>
<comment type="function">
    <text evidence="3">The glycine cleavage system catalyzes the degradation of glycine. The H protein shuttles the methylamine group of glycine from the P protein to the T protein.</text>
</comment>
<dbReference type="GO" id="GO:0005829">
    <property type="term" value="C:cytosol"/>
    <property type="evidence" value="ECO:0007669"/>
    <property type="project" value="TreeGrafter"/>
</dbReference>
<dbReference type="InterPro" id="IPR002930">
    <property type="entry name" value="GCV_H"/>
</dbReference>
<dbReference type="HAMAP" id="MF_00272">
    <property type="entry name" value="GcvH"/>
    <property type="match status" value="1"/>
</dbReference>
<evidence type="ECO:0000256" key="1">
    <source>
        <dbReference type="ARBA" id="ARBA00009249"/>
    </source>
</evidence>
<dbReference type="NCBIfam" id="NF002270">
    <property type="entry name" value="PRK01202.1"/>
    <property type="match status" value="1"/>
</dbReference>
<comment type="similarity">
    <text evidence="1 3">Belongs to the GcvH family.</text>
</comment>
<dbReference type="RefSeq" id="WP_185678552.1">
    <property type="nucleotide sequence ID" value="NZ_JACLAX010000004.1"/>
</dbReference>
<keyword evidence="7" id="KW-1185">Reference proteome</keyword>
<evidence type="ECO:0000256" key="2">
    <source>
        <dbReference type="ARBA" id="ARBA00022823"/>
    </source>
</evidence>